<gene>
    <name evidence="1" type="ORF">An09g00720</name>
</gene>
<protein>
    <submittedName>
        <fullName evidence="1">Uncharacterized protein</fullName>
    </submittedName>
</protein>
<dbReference type="AlphaFoldDB" id="A0AAJ8BZS2"/>
<evidence type="ECO:0000313" key="1">
    <source>
        <dbReference type="RefSeq" id="XP_059606698.1"/>
    </source>
</evidence>
<reference evidence="1" key="1">
    <citation type="submission" date="2025-02" db="EMBL/GenBank/DDBJ databases">
        <authorList>
            <consortium name="NCBI Genome Project"/>
        </authorList>
    </citation>
    <scope>NUCLEOTIDE SEQUENCE</scope>
</reference>
<accession>A0AAJ8BZS2</accession>
<organism evidence="1">
    <name type="scientific">Aspergillus niger</name>
    <dbReference type="NCBI Taxonomy" id="5061"/>
    <lineage>
        <taxon>Eukaryota</taxon>
        <taxon>Fungi</taxon>
        <taxon>Dikarya</taxon>
        <taxon>Ascomycota</taxon>
        <taxon>Pezizomycotina</taxon>
        <taxon>Eurotiomycetes</taxon>
        <taxon>Eurotiomycetidae</taxon>
        <taxon>Eurotiales</taxon>
        <taxon>Aspergillaceae</taxon>
        <taxon>Aspergillus</taxon>
        <taxon>Aspergillus subgen. Circumdati</taxon>
    </lineage>
</organism>
<proteinExistence type="predicted"/>
<dbReference type="RefSeq" id="XP_059606698.1">
    <property type="nucleotide sequence ID" value="XM_059749558.1"/>
</dbReference>
<name>A0AAJ8BZS2_ASPNG</name>
<dbReference type="VEuPathDB" id="FungiDB:An09g00720"/>
<sequence length="32" mass="3915">MGGIYEDFDIFSIINIFNRLFYEYAFALYLRV</sequence>
<reference evidence="1" key="2">
    <citation type="submission" date="2025-08" db="UniProtKB">
        <authorList>
            <consortium name="RefSeq"/>
        </authorList>
    </citation>
    <scope>IDENTIFICATION</scope>
</reference>
<dbReference type="GeneID" id="84591935"/>
<dbReference type="KEGG" id="ang:An09g00720"/>